<reference evidence="1 2" key="1">
    <citation type="submission" date="2016-07" db="EMBL/GenBank/DDBJ databases">
        <title>Pervasive Adenine N6-methylation of Active Genes in Fungi.</title>
        <authorList>
            <consortium name="DOE Joint Genome Institute"/>
            <person name="Mondo S.J."/>
            <person name="Dannebaum R.O."/>
            <person name="Kuo R.C."/>
            <person name="Labutti K."/>
            <person name="Haridas S."/>
            <person name="Kuo A."/>
            <person name="Salamov A."/>
            <person name="Ahrendt S.R."/>
            <person name="Lipzen A."/>
            <person name="Sullivan W."/>
            <person name="Andreopoulos W.B."/>
            <person name="Clum A."/>
            <person name="Lindquist E."/>
            <person name="Daum C."/>
            <person name="Ramamoorthy G.K."/>
            <person name="Gryganskyi A."/>
            <person name="Culley D."/>
            <person name="Magnuson J.K."/>
            <person name="James T.Y."/>
            <person name="O'Malley M.A."/>
            <person name="Stajich J.E."/>
            <person name="Spatafora J.W."/>
            <person name="Visel A."/>
            <person name="Grigoriev I.V."/>
        </authorList>
    </citation>
    <scope>NUCLEOTIDE SEQUENCE [LARGE SCALE GENOMIC DNA]</scope>
    <source>
        <strain evidence="1 2">JEL800</strain>
    </source>
</reference>
<evidence type="ECO:0000313" key="2">
    <source>
        <dbReference type="Proteomes" id="UP000193642"/>
    </source>
</evidence>
<gene>
    <name evidence="1" type="ORF">BCR33DRAFT_719004</name>
</gene>
<evidence type="ECO:0000313" key="1">
    <source>
        <dbReference type="EMBL" id="ORY41401.1"/>
    </source>
</evidence>
<sequence length="258" mass="29136">MPIVNLIRSPDTTHSTLPYPECAESDISDTDISKIEKVISAMVVARQEGLFYALTAWMSNPSPDILKNTQGEKPMLFHNAWEHKSAEAAHTAASNVIWSGKPYDMYILDDSVNVDGFQIGHEWVDERSGRRFVMDKLEKTDRDLMKKYTTVDYRDSYYDLLLEHPVLSGLTRCVREITGDQKHAVSWSVVHPNLSVGLTTTVPESMRMGLAGIAVKSLLVAYREAVSRVWNQGLPGDGLNTWVQKVEGVEYHWFGVKY</sequence>
<organism evidence="1 2">
    <name type="scientific">Rhizoclosmatium globosum</name>
    <dbReference type="NCBI Taxonomy" id="329046"/>
    <lineage>
        <taxon>Eukaryota</taxon>
        <taxon>Fungi</taxon>
        <taxon>Fungi incertae sedis</taxon>
        <taxon>Chytridiomycota</taxon>
        <taxon>Chytridiomycota incertae sedis</taxon>
        <taxon>Chytridiomycetes</taxon>
        <taxon>Chytridiales</taxon>
        <taxon>Chytriomycetaceae</taxon>
        <taxon>Rhizoclosmatium</taxon>
    </lineage>
</organism>
<dbReference type="EMBL" id="MCGO01000032">
    <property type="protein sequence ID" value="ORY41401.1"/>
    <property type="molecule type" value="Genomic_DNA"/>
</dbReference>
<comment type="caution">
    <text evidence="1">The sequence shown here is derived from an EMBL/GenBank/DDBJ whole genome shotgun (WGS) entry which is preliminary data.</text>
</comment>
<protein>
    <submittedName>
        <fullName evidence="1">Uncharacterized protein</fullName>
    </submittedName>
</protein>
<dbReference type="AlphaFoldDB" id="A0A1Y2C320"/>
<proteinExistence type="predicted"/>
<name>A0A1Y2C320_9FUNG</name>
<dbReference type="Proteomes" id="UP000193642">
    <property type="component" value="Unassembled WGS sequence"/>
</dbReference>
<dbReference type="OrthoDB" id="2155629at2759"/>
<keyword evidence="2" id="KW-1185">Reference proteome</keyword>
<accession>A0A1Y2C320</accession>